<gene>
    <name evidence="1" type="ORF">FPZ08_13515</name>
</gene>
<evidence type="ECO:0000313" key="1">
    <source>
        <dbReference type="EMBL" id="QDZ11683.1"/>
    </source>
</evidence>
<dbReference type="AlphaFoldDB" id="A0A5B8LTZ6"/>
<dbReference type="Proteomes" id="UP000315364">
    <property type="component" value="Chromosome"/>
</dbReference>
<protein>
    <recommendedName>
        <fullName evidence="3">EthD domain-containing protein</fullName>
    </recommendedName>
</protein>
<name>A0A5B8LTZ6_9HYPH</name>
<proteinExistence type="predicted"/>
<organism evidence="1 2">
    <name type="scientific">Devosia ginsengisoli</name>
    <dbReference type="NCBI Taxonomy" id="400770"/>
    <lineage>
        <taxon>Bacteria</taxon>
        <taxon>Pseudomonadati</taxon>
        <taxon>Pseudomonadota</taxon>
        <taxon>Alphaproteobacteria</taxon>
        <taxon>Hyphomicrobiales</taxon>
        <taxon>Devosiaceae</taxon>
        <taxon>Devosia</taxon>
    </lineage>
</organism>
<reference evidence="1 2" key="1">
    <citation type="submission" date="2019-07" db="EMBL/GenBank/DDBJ databases">
        <title>Full genome sequence of Devosia sp. Gsoil 520.</title>
        <authorList>
            <person name="Im W.-T."/>
        </authorList>
    </citation>
    <scope>NUCLEOTIDE SEQUENCE [LARGE SCALE GENOMIC DNA]</scope>
    <source>
        <strain evidence="1 2">Gsoil 520</strain>
    </source>
</reference>
<dbReference type="SUPFAM" id="SSF54909">
    <property type="entry name" value="Dimeric alpha+beta barrel"/>
    <property type="match status" value="2"/>
</dbReference>
<evidence type="ECO:0008006" key="3">
    <source>
        <dbReference type="Google" id="ProtNLM"/>
    </source>
</evidence>
<keyword evidence="2" id="KW-1185">Reference proteome</keyword>
<sequence length="233" mass="26829">MMRPGGILFSEMTPEPSWEAEFHDWYDTEHIPVRMAAPGFLGAQRYNRQEGPGFLAVYDMEAPTALQTEEYKRIKGEPSERTARMLRDVSGFTRYTGKLLSWQQQEGISDTEVLESPVLYPVFFTVPPDRQADFNAWYTEDHVPKLLQEPQWLGCRRYEIVDGAPHDYSHIALHHLASAQALESPARAAARNTPWRDRLASESWFRGTYMIFLRRGARFSAQQAGQKLESDDE</sequence>
<dbReference type="KEGG" id="dea:FPZ08_13515"/>
<dbReference type="OrthoDB" id="3034735at2"/>
<accession>A0A5B8LTZ6</accession>
<dbReference type="EMBL" id="CP042304">
    <property type="protein sequence ID" value="QDZ11683.1"/>
    <property type="molecule type" value="Genomic_DNA"/>
</dbReference>
<dbReference type="InterPro" id="IPR011008">
    <property type="entry name" value="Dimeric_a/b-barrel"/>
</dbReference>
<evidence type="ECO:0000313" key="2">
    <source>
        <dbReference type="Proteomes" id="UP000315364"/>
    </source>
</evidence>